<dbReference type="InterPro" id="IPR009057">
    <property type="entry name" value="Homeodomain-like_sf"/>
</dbReference>
<reference evidence="7 8" key="1">
    <citation type="submission" date="2018-06" db="EMBL/GenBank/DDBJ databases">
        <title>Genomic Encyclopedia of Archaeal and Bacterial Type Strains, Phase II (KMG-II): from individual species to whole genera.</title>
        <authorList>
            <person name="Goeker M."/>
        </authorList>
    </citation>
    <scope>NUCLEOTIDE SEQUENCE [LARGE SCALE GENOMIC DNA]</scope>
    <source>
        <strain evidence="7 8">DSM 25663</strain>
    </source>
</reference>
<keyword evidence="4" id="KW-0597">Phosphoprotein</keyword>
<dbReference type="AlphaFoldDB" id="A0A328YN85"/>
<feature type="domain" description="HTH araC/xylS-type" evidence="5">
    <location>
        <begin position="145"/>
        <end position="243"/>
    </location>
</feature>
<dbReference type="CDD" id="cd17534">
    <property type="entry name" value="REC_DC-like"/>
    <property type="match status" value="1"/>
</dbReference>
<comment type="caution">
    <text evidence="7">The sequence shown here is derived from an EMBL/GenBank/DDBJ whole genome shotgun (WGS) entry which is preliminary data.</text>
</comment>
<dbReference type="Gene3D" id="3.40.50.2300">
    <property type="match status" value="1"/>
</dbReference>
<evidence type="ECO:0000313" key="8">
    <source>
        <dbReference type="Proteomes" id="UP000248840"/>
    </source>
</evidence>
<proteinExistence type="predicted"/>
<dbReference type="RefSeq" id="WP_112111695.1">
    <property type="nucleotide sequence ID" value="NZ_QLSZ01000001.1"/>
</dbReference>
<dbReference type="InterPro" id="IPR001789">
    <property type="entry name" value="Sig_transdc_resp-reg_receiver"/>
</dbReference>
<evidence type="ECO:0000256" key="3">
    <source>
        <dbReference type="ARBA" id="ARBA00023163"/>
    </source>
</evidence>
<dbReference type="Gene3D" id="1.10.10.60">
    <property type="entry name" value="Homeodomain-like"/>
    <property type="match status" value="2"/>
</dbReference>
<feature type="modified residue" description="4-aspartylphosphate" evidence="4">
    <location>
        <position position="54"/>
    </location>
</feature>
<dbReference type="SMART" id="SM00448">
    <property type="entry name" value="REC"/>
    <property type="match status" value="1"/>
</dbReference>
<evidence type="ECO:0000259" key="6">
    <source>
        <dbReference type="PROSITE" id="PS50110"/>
    </source>
</evidence>
<evidence type="ECO:0000256" key="4">
    <source>
        <dbReference type="PROSITE-ProRule" id="PRU00169"/>
    </source>
</evidence>
<dbReference type="InterPro" id="IPR018060">
    <property type="entry name" value="HTH_AraC"/>
</dbReference>
<dbReference type="SUPFAM" id="SSF52172">
    <property type="entry name" value="CheY-like"/>
    <property type="match status" value="1"/>
</dbReference>
<evidence type="ECO:0000256" key="1">
    <source>
        <dbReference type="ARBA" id="ARBA00023015"/>
    </source>
</evidence>
<sequence>MKHTILVVEDEYLIARDIKNILKEEGYKVIIDVDNVDYALEVLANEPISLVLLDINLKSDKNGIDLGRYLLGKDLIPFIYITSYTDKLTLDKASETRPYGYIVKPYKAIDVKTTVSIVLNNIKYKNLDIMRHVDTITDDNPFLIKKVISYIHEHVTERIEVQKLAEITPWKVHHFIKNFTRYIGKTPYNYVIDRKLEHAKALLVETQIPARQISYQLSFKSHSNFCRFFRIREQKTPDEYRKYHRGLKAK</sequence>
<dbReference type="PANTHER" id="PTHR43280">
    <property type="entry name" value="ARAC-FAMILY TRANSCRIPTIONAL REGULATOR"/>
    <property type="match status" value="1"/>
</dbReference>
<dbReference type="GO" id="GO:0003700">
    <property type="term" value="F:DNA-binding transcription factor activity"/>
    <property type="evidence" value="ECO:0007669"/>
    <property type="project" value="InterPro"/>
</dbReference>
<organism evidence="7 8">
    <name type="scientific">Flavobacterium aciduliphilum</name>
    <dbReference type="NCBI Taxonomy" id="1101402"/>
    <lineage>
        <taxon>Bacteria</taxon>
        <taxon>Pseudomonadati</taxon>
        <taxon>Bacteroidota</taxon>
        <taxon>Flavobacteriia</taxon>
        <taxon>Flavobacteriales</taxon>
        <taxon>Flavobacteriaceae</taxon>
        <taxon>Flavobacterium</taxon>
    </lineage>
</organism>
<accession>A0A328YN85</accession>
<evidence type="ECO:0000256" key="2">
    <source>
        <dbReference type="ARBA" id="ARBA00023125"/>
    </source>
</evidence>
<dbReference type="GO" id="GO:0043565">
    <property type="term" value="F:sequence-specific DNA binding"/>
    <property type="evidence" value="ECO:0007669"/>
    <property type="project" value="InterPro"/>
</dbReference>
<name>A0A328YN85_9FLAO</name>
<dbReference type="OrthoDB" id="2962330at2"/>
<keyword evidence="2 7" id="KW-0238">DNA-binding</keyword>
<dbReference type="EMBL" id="QLSZ01000001">
    <property type="protein sequence ID" value="RAR75309.1"/>
    <property type="molecule type" value="Genomic_DNA"/>
</dbReference>
<dbReference type="Pfam" id="PF12833">
    <property type="entry name" value="HTH_18"/>
    <property type="match status" value="1"/>
</dbReference>
<dbReference type="PROSITE" id="PS50110">
    <property type="entry name" value="RESPONSE_REGULATORY"/>
    <property type="match status" value="1"/>
</dbReference>
<evidence type="ECO:0000259" key="5">
    <source>
        <dbReference type="PROSITE" id="PS01124"/>
    </source>
</evidence>
<dbReference type="SMART" id="SM00342">
    <property type="entry name" value="HTH_ARAC"/>
    <property type="match status" value="1"/>
</dbReference>
<keyword evidence="8" id="KW-1185">Reference proteome</keyword>
<evidence type="ECO:0000313" key="7">
    <source>
        <dbReference type="EMBL" id="RAR75309.1"/>
    </source>
</evidence>
<dbReference type="SUPFAM" id="SSF46689">
    <property type="entry name" value="Homeodomain-like"/>
    <property type="match status" value="2"/>
</dbReference>
<gene>
    <name evidence="7" type="ORF">CLV55_1014</name>
</gene>
<dbReference type="PROSITE" id="PS01124">
    <property type="entry name" value="HTH_ARAC_FAMILY_2"/>
    <property type="match status" value="1"/>
</dbReference>
<dbReference type="GO" id="GO:0000160">
    <property type="term" value="P:phosphorelay signal transduction system"/>
    <property type="evidence" value="ECO:0007669"/>
    <property type="project" value="InterPro"/>
</dbReference>
<dbReference type="Pfam" id="PF00072">
    <property type="entry name" value="Response_reg"/>
    <property type="match status" value="1"/>
</dbReference>
<dbReference type="Proteomes" id="UP000248840">
    <property type="component" value="Unassembled WGS sequence"/>
</dbReference>
<feature type="domain" description="Response regulatory" evidence="6">
    <location>
        <begin position="4"/>
        <end position="119"/>
    </location>
</feature>
<dbReference type="InterPro" id="IPR011006">
    <property type="entry name" value="CheY-like_superfamily"/>
</dbReference>
<keyword evidence="3" id="KW-0804">Transcription</keyword>
<keyword evidence="1" id="KW-0805">Transcription regulation</keyword>
<protein>
    <submittedName>
        <fullName evidence="7">AraC-like DNA-binding protein</fullName>
    </submittedName>
</protein>
<dbReference type="PANTHER" id="PTHR43280:SF26">
    <property type="entry name" value="ARAC-FAMILY TRANSCRIPTIONAL REGULATOR"/>
    <property type="match status" value="1"/>
</dbReference>